<dbReference type="SMR" id="A0A8T3BG08"/>
<name>A0A8T3BG08_DENNO</name>
<evidence type="ECO:0000313" key="3">
    <source>
        <dbReference type="Proteomes" id="UP000829196"/>
    </source>
</evidence>
<dbReference type="AlphaFoldDB" id="A0A8T3BG08"/>
<reference evidence="2" key="1">
    <citation type="journal article" date="2022" name="Front. Genet.">
        <title>Chromosome-Scale Assembly of the Dendrobium nobile Genome Provides Insights Into the Molecular Mechanism of the Biosynthesis of the Medicinal Active Ingredient of Dendrobium.</title>
        <authorList>
            <person name="Xu Q."/>
            <person name="Niu S.-C."/>
            <person name="Li K.-L."/>
            <person name="Zheng P.-J."/>
            <person name="Zhang X.-J."/>
            <person name="Jia Y."/>
            <person name="Liu Y."/>
            <person name="Niu Y.-X."/>
            <person name="Yu L.-H."/>
            <person name="Chen D.-F."/>
            <person name="Zhang G.-Q."/>
        </authorList>
    </citation>
    <scope>NUCLEOTIDE SEQUENCE</scope>
    <source>
        <tissue evidence="2">Leaf</tissue>
    </source>
</reference>
<gene>
    <name evidence="2" type="ORF">KFK09_011963</name>
</gene>
<dbReference type="EMBL" id="JAGYWB010000009">
    <property type="protein sequence ID" value="KAI0511334.1"/>
    <property type="molecule type" value="Genomic_DNA"/>
</dbReference>
<keyword evidence="1" id="KW-1133">Transmembrane helix</keyword>
<keyword evidence="1" id="KW-0472">Membrane</keyword>
<dbReference type="Proteomes" id="UP000829196">
    <property type="component" value="Unassembled WGS sequence"/>
</dbReference>
<evidence type="ECO:0000313" key="2">
    <source>
        <dbReference type="EMBL" id="KAI0511334.1"/>
    </source>
</evidence>
<comment type="caution">
    <text evidence="2">The sequence shown here is derived from an EMBL/GenBank/DDBJ whole genome shotgun (WGS) entry which is preliminary data.</text>
</comment>
<evidence type="ECO:0000256" key="1">
    <source>
        <dbReference type="SAM" id="Phobius"/>
    </source>
</evidence>
<accession>A0A8T3BG08</accession>
<sequence length="99" mass="11047">MRGMKCPYVYYDMASLDGLELLWQVHLPLGWEIKFKKASLLLLCHGLIVLLLLLILSQELRIIAQPVVVPSSLIISSLKRSPPTSFAVSVTIYPLSILA</sequence>
<proteinExistence type="predicted"/>
<organism evidence="2 3">
    <name type="scientific">Dendrobium nobile</name>
    <name type="common">Orchid</name>
    <dbReference type="NCBI Taxonomy" id="94219"/>
    <lineage>
        <taxon>Eukaryota</taxon>
        <taxon>Viridiplantae</taxon>
        <taxon>Streptophyta</taxon>
        <taxon>Embryophyta</taxon>
        <taxon>Tracheophyta</taxon>
        <taxon>Spermatophyta</taxon>
        <taxon>Magnoliopsida</taxon>
        <taxon>Liliopsida</taxon>
        <taxon>Asparagales</taxon>
        <taxon>Orchidaceae</taxon>
        <taxon>Epidendroideae</taxon>
        <taxon>Malaxideae</taxon>
        <taxon>Dendrobiinae</taxon>
        <taxon>Dendrobium</taxon>
    </lineage>
</organism>
<feature type="transmembrane region" description="Helical" evidence="1">
    <location>
        <begin position="38"/>
        <end position="56"/>
    </location>
</feature>
<protein>
    <submittedName>
        <fullName evidence="2">Uncharacterized protein</fullName>
    </submittedName>
</protein>
<keyword evidence="3" id="KW-1185">Reference proteome</keyword>
<keyword evidence="1" id="KW-0812">Transmembrane</keyword>